<keyword evidence="2 5" id="KW-0227">DNA damage</keyword>
<dbReference type="Gene3D" id="3.10.300.10">
    <property type="entry name" value="Methylpurine-DNA glycosylase (MPG)"/>
    <property type="match status" value="1"/>
</dbReference>
<dbReference type="EC" id="3.2.2.-" evidence="5"/>
<keyword evidence="6" id="KW-0326">Glycosidase</keyword>
<evidence type="ECO:0000256" key="1">
    <source>
        <dbReference type="ARBA" id="ARBA00009232"/>
    </source>
</evidence>
<proteinExistence type="inferred from homology"/>
<keyword evidence="3 5" id="KW-0378">Hydrolase</keyword>
<name>A0A832I2F1_UNCEI</name>
<evidence type="ECO:0000256" key="4">
    <source>
        <dbReference type="ARBA" id="ARBA00023204"/>
    </source>
</evidence>
<dbReference type="Pfam" id="PF02245">
    <property type="entry name" value="Pur_DNA_glyco"/>
    <property type="match status" value="1"/>
</dbReference>
<dbReference type="SUPFAM" id="SSF50486">
    <property type="entry name" value="FMT C-terminal domain-like"/>
    <property type="match status" value="1"/>
</dbReference>
<dbReference type="GO" id="GO:0003677">
    <property type="term" value="F:DNA binding"/>
    <property type="evidence" value="ECO:0007669"/>
    <property type="project" value="InterPro"/>
</dbReference>
<accession>A0A832I2F1</accession>
<dbReference type="InterPro" id="IPR036995">
    <property type="entry name" value="MPG_sf"/>
</dbReference>
<dbReference type="InterPro" id="IPR011034">
    <property type="entry name" value="Formyl_transferase-like_C_sf"/>
</dbReference>
<dbReference type="GO" id="GO:0003905">
    <property type="term" value="F:alkylbase DNA N-glycosylase activity"/>
    <property type="evidence" value="ECO:0007669"/>
    <property type="project" value="InterPro"/>
</dbReference>
<organism evidence="6">
    <name type="scientific">Eiseniibacteriota bacterium</name>
    <dbReference type="NCBI Taxonomy" id="2212470"/>
    <lineage>
        <taxon>Bacteria</taxon>
        <taxon>Candidatus Eiseniibacteriota</taxon>
    </lineage>
</organism>
<gene>
    <name evidence="6" type="ORF">ENR23_01365</name>
</gene>
<reference evidence="6" key="1">
    <citation type="journal article" date="2020" name="mSystems">
        <title>Genome- and Community-Level Interaction Insights into Carbon Utilization and Element Cycling Functions of Hydrothermarchaeota in Hydrothermal Sediment.</title>
        <authorList>
            <person name="Zhou Z."/>
            <person name="Liu Y."/>
            <person name="Xu W."/>
            <person name="Pan J."/>
            <person name="Luo Z.H."/>
            <person name="Li M."/>
        </authorList>
    </citation>
    <scope>NUCLEOTIDE SEQUENCE [LARGE SCALE GENOMIC DNA]</scope>
    <source>
        <strain evidence="6">SpSt-381</strain>
    </source>
</reference>
<dbReference type="PANTHER" id="PTHR10429:SF0">
    <property type="entry name" value="DNA-3-METHYLADENINE GLYCOSYLASE"/>
    <property type="match status" value="1"/>
</dbReference>
<protein>
    <recommendedName>
        <fullName evidence="5">Putative 3-methyladenine DNA glycosylase</fullName>
        <ecNumber evidence="5">3.2.2.-</ecNumber>
    </recommendedName>
</protein>
<sequence>MRSRPATEAGAGLGRPLPRAFYARHVRVVARAVLGRLLVLEAPDGPLAGRIVEVEAYGGERDPASHARSGRTARNASMFGPPGRAYVYFTYGMHHCLNLVTGPEGRASAVLVRALEPVAGLAAMRARRGGVPDGRLARGPGCVARALGLDRRHDGLDLVAGPLWISDLPPRRGGRAVRSGPRVGIRRGLERAWRFWLDGHPCVSAPPRAAGRGGHAARPLRVDTLRTSA</sequence>
<dbReference type="AlphaFoldDB" id="A0A832I2F1"/>
<dbReference type="InterPro" id="IPR003180">
    <property type="entry name" value="MPG"/>
</dbReference>
<dbReference type="NCBIfam" id="TIGR00567">
    <property type="entry name" value="3mg"/>
    <property type="match status" value="1"/>
</dbReference>
<evidence type="ECO:0000256" key="3">
    <source>
        <dbReference type="ARBA" id="ARBA00022801"/>
    </source>
</evidence>
<dbReference type="GO" id="GO:0006284">
    <property type="term" value="P:base-excision repair"/>
    <property type="evidence" value="ECO:0007669"/>
    <property type="project" value="InterPro"/>
</dbReference>
<comment type="similarity">
    <text evidence="1 5">Belongs to the DNA glycosylase MPG family.</text>
</comment>
<evidence type="ECO:0000256" key="2">
    <source>
        <dbReference type="ARBA" id="ARBA00022763"/>
    </source>
</evidence>
<dbReference type="PANTHER" id="PTHR10429">
    <property type="entry name" value="DNA-3-METHYLADENINE GLYCOSYLASE"/>
    <property type="match status" value="1"/>
</dbReference>
<evidence type="ECO:0000256" key="5">
    <source>
        <dbReference type="HAMAP-Rule" id="MF_00527"/>
    </source>
</evidence>
<evidence type="ECO:0000313" key="6">
    <source>
        <dbReference type="EMBL" id="HGZ42070.1"/>
    </source>
</evidence>
<keyword evidence="4 5" id="KW-0234">DNA repair</keyword>
<dbReference type="NCBIfam" id="NF002003">
    <property type="entry name" value="PRK00802.1-3"/>
    <property type="match status" value="1"/>
</dbReference>
<dbReference type="FunFam" id="3.10.300.10:FF:000001">
    <property type="entry name" value="Putative 3-methyladenine DNA glycosylase"/>
    <property type="match status" value="1"/>
</dbReference>
<comment type="caution">
    <text evidence="6">The sequence shown here is derived from an EMBL/GenBank/DDBJ whole genome shotgun (WGS) entry which is preliminary data.</text>
</comment>
<dbReference type="EMBL" id="DSQF01000002">
    <property type="protein sequence ID" value="HGZ42070.1"/>
    <property type="molecule type" value="Genomic_DNA"/>
</dbReference>
<dbReference type="CDD" id="cd00540">
    <property type="entry name" value="AAG"/>
    <property type="match status" value="1"/>
</dbReference>
<dbReference type="HAMAP" id="MF_00527">
    <property type="entry name" value="3MGH"/>
    <property type="match status" value="1"/>
</dbReference>